<gene>
    <name evidence="3" type="ORF">CARUB_v100127680mg</name>
</gene>
<keyword evidence="4" id="KW-1185">Reference proteome</keyword>
<evidence type="ECO:0000256" key="1">
    <source>
        <dbReference type="SAM" id="MobiDB-lite"/>
    </source>
</evidence>
<dbReference type="Proteomes" id="UP000029121">
    <property type="component" value="Unassembled WGS sequence"/>
</dbReference>
<sequence>GLGLDVWDKLKNSSLGVFIKLAELEYTWSANRVHFFLTHQLAINNIHEVWSLIDGRPIIFSLNKFSDITRLNCDPFDVSENFDGDHHEFWKEMKIGTTTEGPMFNELLNVIDFSKAWSLEKRLMVGRLCLLSVCVHGIHSQSRIPLSTAKRVLDPVAFEKYPWGRVAFTCLMNSIKVVNLEKASYTIHGCVHALLIWIWVYESVPLLDWRSSRKNIVFQNFIKKEKENHGQIRVRHMVPVSEETMYPQWCDTTENTDPDLDKLIKDIINNRLSLDAWECAKTGDVCLKKRKRKVADKENENCRSSPRKKRMNVTHSEKDEGTNVINKTDMIREEHMDDAEQEKKSMLDIWRAIEKVNGTISKLGKSLSRRLDELERKFETVVEKTSERIKIVETELKDLKEAKPTDAPDDAISIHDEDDEGNSKQP</sequence>
<organism evidence="3 4">
    <name type="scientific">Capsella rubella</name>
    <dbReference type="NCBI Taxonomy" id="81985"/>
    <lineage>
        <taxon>Eukaryota</taxon>
        <taxon>Viridiplantae</taxon>
        <taxon>Streptophyta</taxon>
        <taxon>Embryophyta</taxon>
        <taxon>Tracheophyta</taxon>
        <taxon>Spermatophyta</taxon>
        <taxon>Magnoliopsida</taxon>
        <taxon>eudicotyledons</taxon>
        <taxon>Gunneridae</taxon>
        <taxon>Pentapetalae</taxon>
        <taxon>rosids</taxon>
        <taxon>malvids</taxon>
        <taxon>Brassicales</taxon>
        <taxon>Brassicaceae</taxon>
        <taxon>Camelineae</taxon>
        <taxon>Capsella</taxon>
    </lineage>
</organism>
<accession>R0GI28</accession>
<name>R0GI28_9BRAS</name>
<feature type="non-terminal residue" evidence="3">
    <location>
        <position position="426"/>
    </location>
</feature>
<evidence type="ECO:0000259" key="2">
    <source>
        <dbReference type="Pfam" id="PF09331"/>
    </source>
</evidence>
<dbReference type="InterPro" id="IPR015410">
    <property type="entry name" value="DUF1985"/>
</dbReference>
<feature type="non-terminal residue" evidence="3">
    <location>
        <position position="1"/>
    </location>
</feature>
<feature type="region of interest" description="Disordered" evidence="1">
    <location>
        <begin position="398"/>
        <end position="426"/>
    </location>
</feature>
<feature type="domain" description="DUF1985" evidence="2">
    <location>
        <begin position="37"/>
        <end position="174"/>
    </location>
</feature>
<evidence type="ECO:0000313" key="3">
    <source>
        <dbReference type="EMBL" id="EOA11960.1"/>
    </source>
</evidence>
<dbReference type="PANTHER" id="PTHR48449">
    <property type="entry name" value="DUF1985 DOMAIN-CONTAINING PROTEIN"/>
    <property type="match status" value="1"/>
</dbReference>
<dbReference type="AlphaFoldDB" id="R0GI28"/>
<dbReference type="PANTHER" id="PTHR48449:SF1">
    <property type="entry name" value="DUF1985 DOMAIN-CONTAINING PROTEIN"/>
    <property type="match status" value="1"/>
</dbReference>
<dbReference type="EMBL" id="KB871060">
    <property type="protein sequence ID" value="EOA11960.1"/>
    <property type="molecule type" value="Genomic_DNA"/>
</dbReference>
<reference evidence="4" key="1">
    <citation type="journal article" date="2013" name="Nat. Genet.">
        <title>The Capsella rubella genome and the genomic consequences of rapid mating system evolution.</title>
        <authorList>
            <person name="Slotte T."/>
            <person name="Hazzouri K.M."/>
            <person name="Agren J.A."/>
            <person name="Koenig D."/>
            <person name="Maumus F."/>
            <person name="Guo Y.L."/>
            <person name="Steige K."/>
            <person name="Platts A.E."/>
            <person name="Escobar J.S."/>
            <person name="Newman L.K."/>
            <person name="Wang W."/>
            <person name="Mandakova T."/>
            <person name="Vello E."/>
            <person name="Smith L.M."/>
            <person name="Henz S.R."/>
            <person name="Steffen J."/>
            <person name="Takuno S."/>
            <person name="Brandvain Y."/>
            <person name="Coop G."/>
            <person name="Andolfatto P."/>
            <person name="Hu T.T."/>
            <person name="Blanchette M."/>
            <person name="Clark R.M."/>
            <person name="Quesneville H."/>
            <person name="Nordborg M."/>
            <person name="Gaut B.S."/>
            <person name="Lysak M.A."/>
            <person name="Jenkins J."/>
            <person name="Grimwood J."/>
            <person name="Chapman J."/>
            <person name="Prochnik S."/>
            <person name="Shu S."/>
            <person name="Rokhsar D."/>
            <person name="Schmutz J."/>
            <person name="Weigel D."/>
            <person name="Wright S.I."/>
        </authorList>
    </citation>
    <scope>NUCLEOTIDE SEQUENCE [LARGE SCALE GENOMIC DNA]</scope>
    <source>
        <strain evidence="4">cv. Monte Gargano</strain>
    </source>
</reference>
<evidence type="ECO:0000313" key="4">
    <source>
        <dbReference type="Proteomes" id="UP000029121"/>
    </source>
</evidence>
<protein>
    <recommendedName>
        <fullName evidence="2">DUF1985 domain-containing protein</fullName>
    </recommendedName>
</protein>
<proteinExistence type="predicted"/>
<feature type="region of interest" description="Disordered" evidence="1">
    <location>
        <begin position="296"/>
        <end position="319"/>
    </location>
</feature>
<dbReference type="Pfam" id="PF09331">
    <property type="entry name" value="DUF1985"/>
    <property type="match status" value="1"/>
</dbReference>